<evidence type="ECO:0000313" key="2">
    <source>
        <dbReference type="EMBL" id="KAK3860526.1"/>
    </source>
</evidence>
<gene>
    <name evidence="2" type="ORF">Pcinc_033424</name>
</gene>
<evidence type="ECO:0000256" key="1">
    <source>
        <dbReference type="SAM" id="Phobius"/>
    </source>
</evidence>
<dbReference type="Proteomes" id="UP001286313">
    <property type="component" value="Unassembled WGS sequence"/>
</dbReference>
<keyword evidence="3" id="KW-1185">Reference proteome</keyword>
<accession>A0AAE1JXF2</accession>
<sequence length="164" mass="18389">MRFRRGLTISQYKMDEHLEMKMIEDCPRPERPCRMREMKMESVVTGWSPLIVTRFLVKMGQGEGSGGTTESQGSGGVLWQVIWLVLLLLAAIWVAGFCAWWYIMLIPFTVCIPQAAAITDILLRGTQLTYFCAKNMMQANTLNEAWNNAAGTVPPTVLVVQNSG</sequence>
<dbReference type="AlphaFoldDB" id="A0AAE1JXF2"/>
<feature type="transmembrane region" description="Helical" evidence="1">
    <location>
        <begin position="77"/>
        <end position="103"/>
    </location>
</feature>
<keyword evidence="1" id="KW-0812">Transmembrane</keyword>
<dbReference type="PANTHER" id="PTHR39948">
    <property type="entry name" value="GEO11419P1"/>
    <property type="match status" value="1"/>
</dbReference>
<proteinExistence type="predicted"/>
<keyword evidence="1" id="KW-1133">Transmembrane helix</keyword>
<comment type="caution">
    <text evidence="2">The sequence shown here is derived from an EMBL/GenBank/DDBJ whole genome shotgun (WGS) entry which is preliminary data.</text>
</comment>
<name>A0AAE1JXF2_PETCI</name>
<evidence type="ECO:0000313" key="3">
    <source>
        <dbReference type="Proteomes" id="UP001286313"/>
    </source>
</evidence>
<protein>
    <submittedName>
        <fullName evidence="2">Uncharacterized protein</fullName>
    </submittedName>
</protein>
<organism evidence="2 3">
    <name type="scientific">Petrolisthes cinctipes</name>
    <name type="common">Flat porcelain crab</name>
    <dbReference type="NCBI Taxonomy" id="88211"/>
    <lineage>
        <taxon>Eukaryota</taxon>
        <taxon>Metazoa</taxon>
        <taxon>Ecdysozoa</taxon>
        <taxon>Arthropoda</taxon>
        <taxon>Crustacea</taxon>
        <taxon>Multicrustacea</taxon>
        <taxon>Malacostraca</taxon>
        <taxon>Eumalacostraca</taxon>
        <taxon>Eucarida</taxon>
        <taxon>Decapoda</taxon>
        <taxon>Pleocyemata</taxon>
        <taxon>Anomura</taxon>
        <taxon>Galatheoidea</taxon>
        <taxon>Porcellanidae</taxon>
        <taxon>Petrolisthes</taxon>
    </lineage>
</organism>
<keyword evidence="1" id="KW-0472">Membrane</keyword>
<reference evidence="2" key="1">
    <citation type="submission" date="2023-10" db="EMBL/GenBank/DDBJ databases">
        <title>Genome assemblies of two species of porcelain crab, Petrolisthes cinctipes and Petrolisthes manimaculis (Anomura: Porcellanidae).</title>
        <authorList>
            <person name="Angst P."/>
        </authorList>
    </citation>
    <scope>NUCLEOTIDE SEQUENCE</scope>
    <source>
        <strain evidence="2">PB745_01</strain>
        <tissue evidence="2">Gill</tissue>
    </source>
</reference>
<dbReference type="EMBL" id="JAWQEG010004706">
    <property type="protein sequence ID" value="KAK3860526.1"/>
    <property type="molecule type" value="Genomic_DNA"/>
</dbReference>
<dbReference type="PANTHER" id="PTHR39948:SF1">
    <property type="entry name" value="GEO11419P1"/>
    <property type="match status" value="1"/>
</dbReference>